<reference evidence="1 2" key="1">
    <citation type="journal article" date="2019" name="Int. J. Syst. Evol. Microbiol.">
        <title>The Global Catalogue of Microorganisms (GCM) 10K type strain sequencing project: providing services to taxonomists for standard genome sequencing and annotation.</title>
        <authorList>
            <consortium name="The Broad Institute Genomics Platform"/>
            <consortium name="The Broad Institute Genome Sequencing Center for Infectious Disease"/>
            <person name="Wu L."/>
            <person name="Ma J."/>
        </authorList>
    </citation>
    <scope>NUCLEOTIDE SEQUENCE [LARGE SCALE GENOMIC DNA]</scope>
    <source>
        <strain evidence="1 2">JCM 16365</strain>
    </source>
</reference>
<dbReference type="RefSeq" id="WP_344230973.1">
    <property type="nucleotide sequence ID" value="NZ_BAAARI010000038.1"/>
</dbReference>
<evidence type="ECO:0008006" key="3">
    <source>
        <dbReference type="Google" id="ProtNLM"/>
    </source>
</evidence>
<gene>
    <name evidence="1" type="ORF">GCM10009862_30710</name>
</gene>
<dbReference type="EMBL" id="BAAARI010000038">
    <property type="protein sequence ID" value="GAA2590269.1"/>
    <property type="molecule type" value="Genomic_DNA"/>
</dbReference>
<protein>
    <recommendedName>
        <fullName evidence="3">Cyclophilin-like domain-containing protein</fullName>
    </recommendedName>
</protein>
<evidence type="ECO:0000313" key="2">
    <source>
        <dbReference type="Proteomes" id="UP001500274"/>
    </source>
</evidence>
<name>A0ABN3PN26_9MICO</name>
<comment type="caution">
    <text evidence="1">The sequence shown here is derived from an EMBL/GenBank/DDBJ whole genome shotgun (WGS) entry which is preliminary data.</text>
</comment>
<keyword evidence="2" id="KW-1185">Reference proteome</keyword>
<organism evidence="1 2">
    <name type="scientific">Microbacterium binotii</name>
    <dbReference type="NCBI Taxonomy" id="462710"/>
    <lineage>
        <taxon>Bacteria</taxon>
        <taxon>Bacillati</taxon>
        <taxon>Actinomycetota</taxon>
        <taxon>Actinomycetes</taxon>
        <taxon>Micrococcales</taxon>
        <taxon>Microbacteriaceae</taxon>
        <taxon>Microbacterium</taxon>
    </lineage>
</organism>
<accession>A0ABN3PN26</accession>
<evidence type="ECO:0000313" key="1">
    <source>
        <dbReference type="EMBL" id="GAA2590269.1"/>
    </source>
</evidence>
<proteinExistence type="predicted"/>
<dbReference type="Proteomes" id="UP001500274">
    <property type="component" value="Unassembled WGS sequence"/>
</dbReference>
<sequence>MVTLMLDSGHLEIVLSGAEKALAFRKRNVTLDRAAISRVQLTDDPWTWLRGVRSPGTFIPATLAIGTWSYAGGKDFAVIRKNRPGVVIDLEGDAEFQRLVLGTRHGEALVRALRVDAGDDPTDVVELASS</sequence>